<dbReference type="PANTHER" id="PTHR43418:SF4">
    <property type="entry name" value="MULTIFUNCTIONAL TRYPTOPHAN BIOSYNTHESIS PROTEIN"/>
    <property type="match status" value="1"/>
</dbReference>
<dbReference type="InterPro" id="IPR029062">
    <property type="entry name" value="Class_I_gatase-like"/>
</dbReference>
<dbReference type="SUPFAM" id="SSF52317">
    <property type="entry name" value="Class I glutamine amidotransferase-like"/>
    <property type="match status" value="1"/>
</dbReference>
<dbReference type="EMBL" id="CP014352">
    <property type="protein sequence ID" value="AMS06154.1"/>
    <property type="molecule type" value="Genomic_DNA"/>
</dbReference>
<organism evidence="3 5">
    <name type="scientific">Acidipropionibacterium acidipropionici</name>
    <dbReference type="NCBI Taxonomy" id="1748"/>
    <lineage>
        <taxon>Bacteria</taxon>
        <taxon>Bacillati</taxon>
        <taxon>Actinomycetota</taxon>
        <taxon>Actinomycetes</taxon>
        <taxon>Propionibacteriales</taxon>
        <taxon>Propionibacteriaceae</taxon>
        <taxon>Acidipropionibacterium</taxon>
    </lineage>
</organism>
<evidence type="ECO:0000313" key="6">
    <source>
        <dbReference type="Proteomes" id="UP000178666"/>
    </source>
</evidence>
<evidence type="ECO:0000313" key="3">
    <source>
        <dbReference type="EMBL" id="AMS06154.1"/>
    </source>
</evidence>
<dbReference type="Gene3D" id="3.40.50.880">
    <property type="match status" value="1"/>
</dbReference>
<evidence type="ECO:0000313" key="4">
    <source>
        <dbReference type="EMBL" id="AOZ47615.1"/>
    </source>
</evidence>
<keyword evidence="1" id="KW-0315">Glutamine amidotransferase</keyword>
<keyword evidence="6" id="KW-1185">Reference proteome</keyword>
<proteinExistence type="predicted"/>
<dbReference type="PRINTS" id="PR00099">
    <property type="entry name" value="CPSGATASE"/>
</dbReference>
<reference evidence="3 5" key="2">
    <citation type="submission" date="2016-02" db="EMBL/GenBank/DDBJ databases">
        <title>Complete Genome Sequence of Propionibacterium acidipropionici ATCC 55737.</title>
        <authorList>
            <person name="Luna Flores C.H."/>
            <person name="Nielsen L.K."/>
            <person name="Marcellin E."/>
        </authorList>
    </citation>
    <scope>NUCLEOTIDE SEQUENCE [LARGE SCALE GENOMIC DNA]</scope>
    <source>
        <strain evidence="3 5">ATCC 55737</strain>
    </source>
</reference>
<evidence type="ECO:0000256" key="1">
    <source>
        <dbReference type="ARBA" id="ARBA00022962"/>
    </source>
</evidence>
<gene>
    <name evidence="4" type="ORF">A8L58_14065</name>
    <name evidence="3" type="ORF">AXH35_12615</name>
</gene>
<dbReference type="GO" id="GO:0000162">
    <property type="term" value="P:L-tryptophan biosynthetic process"/>
    <property type="evidence" value="ECO:0007669"/>
    <property type="project" value="TreeGrafter"/>
</dbReference>
<accession>A0AAC8YGP2</accession>
<name>A0AAC8YGP2_9ACTN</name>
<dbReference type="AlphaFoldDB" id="A0AAC8YGP2"/>
<dbReference type="GO" id="GO:0005829">
    <property type="term" value="C:cytosol"/>
    <property type="evidence" value="ECO:0007669"/>
    <property type="project" value="TreeGrafter"/>
</dbReference>
<dbReference type="PROSITE" id="PS51273">
    <property type="entry name" value="GATASE_TYPE_1"/>
    <property type="match status" value="1"/>
</dbReference>
<dbReference type="OMA" id="YEVAVYQ"/>
<dbReference type="PANTHER" id="PTHR43418">
    <property type="entry name" value="MULTIFUNCTIONAL TRYPTOPHAN BIOSYNTHESIS PROTEIN-RELATED"/>
    <property type="match status" value="1"/>
</dbReference>
<protein>
    <submittedName>
        <fullName evidence="4">Anthranilate synthase component II</fullName>
    </submittedName>
    <submittedName>
        <fullName evidence="3">Para-aminobenzoate synthase</fullName>
    </submittedName>
</protein>
<dbReference type="RefSeq" id="WP_015069322.1">
    <property type="nucleotide sequence ID" value="NZ_CP014352.1"/>
</dbReference>
<evidence type="ECO:0000313" key="5">
    <source>
        <dbReference type="Proteomes" id="UP000075221"/>
    </source>
</evidence>
<dbReference type="Pfam" id="PF00117">
    <property type="entry name" value="GATase"/>
    <property type="match status" value="1"/>
</dbReference>
<dbReference type="InterPro" id="IPR017926">
    <property type="entry name" value="GATASE"/>
</dbReference>
<feature type="domain" description="Glutamine amidotransferase" evidence="2">
    <location>
        <begin position="7"/>
        <end position="194"/>
    </location>
</feature>
<dbReference type="EMBL" id="CP015970">
    <property type="protein sequence ID" value="AOZ47615.1"/>
    <property type="molecule type" value="Genomic_DNA"/>
</dbReference>
<dbReference type="FunFam" id="3.40.50.880:FF:000003">
    <property type="entry name" value="Anthranilate synthase component II"/>
    <property type="match status" value="1"/>
</dbReference>
<evidence type="ECO:0000259" key="2">
    <source>
        <dbReference type="Pfam" id="PF00117"/>
    </source>
</evidence>
<dbReference type="CDD" id="cd01743">
    <property type="entry name" value="GATase1_Anthranilate_Synthase"/>
    <property type="match status" value="1"/>
</dbReference>
<dbReference type="PRINTS" id="PR00097">
    <property type="entry name" value="ANTSNTHASEII"/>
</dbReference>
<reference evidence="4 6" key="1">
    <citation type="journal article" date="2016" name="Plant Dis.">
        <title>Improved production of propionic acid using genome shuffling.</title>
        <authorList>
            <person name="Luna-Flores C.H."/>
            <person name="Palfreyman R.W."/>
            <person name="Kromer J.O."/>
            <person name="Nielsen L.K."/>
            <person name="Marcellin E."/>
        </authorList>
    </citation>
    <scope>NUCLEOTIDE SEQUENCE [LARGE SCALE GENOMIC DNA]</scope>
    <source>
        <strain evidence="4 6">F3E8</strain>
    </source>
</reference>
<dbReference type="InterPro" id="IPR006221">
    <property type="entry name" value="TrpG/PapA_dom"/>
</dbReference>
<dbReference type="PRINTS" id="PR00096">
    <property type="entry name" value="GATASE"/>
</dbReference>
<dbReference type="Proteomes" id="UP000178666">
    <property type="component" value="Chromosome"/>
</dbReference>
<dbReference type="Proteomes" id="UP000075221">
    <property type="component" value="Chromosome"/>
</dbReference>
<dbReference type="InterPro" id="IPR050472">
    <property type="entry name" value="Anth_synth/Amidotransfase"/>
</dbReference>
<dbReference type="NCBIfam" id="TIGR00566">
    <property type="entry name" value="trpG_papA"/>
    <property type="match status" value="1"/>
</dbReference>
<dbReference type="GO" id="GO:0004049">
    <property type="term" value="F:anthranilate synthase activity"/>
    <property type="evidence" value="ECO:0007669"/>
    <property type="project" value="TreeGrafter"/>
</dbReference>
<sequence>MSQCRILVIDNYDSFVWNIVSYLGQIGARVEVWRNDDERFGSQNWADGYEGILLSPGPGRPEDAGVCIDVLRHHSGQIPIFGVCLGMQAMAVAWGGTVSRAPEQLHGKVSDVVHNGTGVFEGLPSPLRVTRYHSLAVDPSTLPDCLEVTATADSASGPIIMGLRHRELPVEAVQFHPESVLSEHGHQMLAHWLADCGDADAPARAASMTPLMTAS</sequence>